<feature type="region of interest" description="Disordered" evidence="1">
    <location>
        <begin position="100"/>
        <end position="119"/>
    </location>
</feature>
<accession>A0A9X2HTS5</accession>
<gene>
    <name evidence="2" type="ORF">M9978_18920</name>
</gene>
<sequence length="165" mass="19455">MSIEGKWWLLVYDEPFSAKNWRRYELRASEVFDGQTGERLGSYTLSDKGADLLFDERNGERELIKLRMFSSIRYGEPVDGPFDSTADSYRALIASRHLEQNETQSVVDPNETNDQRVERERREEKEFAWFGPFAMFHRDCKEDRQIGEAMIFESERPERRISAKA</sequence>
<dbReference type="EMBL" id="JAMLDX010000019">
    <property type="protein sequence ID" value="MCP3732500.1"/>
    <property type="molecule type" value="Genomic_DNA"/>
</dbReference>
<dbReference type="RefSeq" id="WP_254296021.1">
    <property type="nucleotide sequence ID" value="NZ_JAMLDX010000019.1"/>
</dbReference>
<dbReference type="AlphaFoldDB" id="A0A9X2HTS5"/>
<reference evidence="2" key="1">
    <citation type="submission" date="2022-05" db="EMBL/GenBank/DDBJ databases">
        <title>Sphingomonas sp. strain MG17 Genome sequencing and assembly.</title>
        <authorList>
            <person name="Kim I."/>
        </authorList>
    </citation>
    <scope>NUCLEOTIDE SEQUENCE</scope>
    <source>
        <strain evidence="2">MG17</strain>
    </source>
</reference>
<protein>
    <submittedName>
        <fullName evidence="2">Uncharacterized protein</fullName>
    </submittedName>
</protein>
<evidence type="ECO:0000313" key="3">
    <source>
        <dbReference type="Proteomes" id="UP001139451"/>
    </source>
</evidence>
<evidence type="ECO:0000313" key="2">
    <source>
        <dbReference type="EMBL" id="MCP3732500.1"/>
    </source>
</evidence>
<keyword evidence="3" id="KW-1185">Reference proteome</keyword>
<name>A0A9X2HTS5_9SPHN</name>
<evidence type="ECO:0000256" key="1">
    <source>
        <dbReference type="SAM" id="MobiDB-lite"/>
    </source>
</evidence>
<feature type="compositionally biased region" description="Polar residues" evidence="1">
    <location>
        <begin position="101"/>
        <end position="112"/>
    </location>
</feature>
<organism evidence="2 3">
    <name type="scientific">Sphingomonas tagetis</name>
    <dbReference type="NCBI Taxonomy" id="2949092"/>
    <lineage>
        <taxon>Bacteria</taxon>
        <taxon>Pseudomonadati</taxon>
        <taxon>Pseudomonadota</taxon>
        <taxon>Alphaproteobacteria</taxon>
        <taxon>Sphingomonadales</taxon>
        <taxon>Sphingomonadaceae</taxon>
        <taxon>Sphingomonas</taxon>
    </lineage>
</organism>
<proteinExistence type="predicted"/>
<comment type="caution">
    <text evidence="2">The sequence shown here is derived from an EMBL/GenBank/DDBJ whole genome shotgun (WGS) entry which is preliminary data.</text>
</comment>
<dbReference type="Proteomes" id="UP001139451">
    <property type="component" value="Unassembled WGS sequence"/>
</dbReference>